<organism evidence="1 2">
    <name type="scientific">Micromonospora taraxaci</name>
    <dbReference type="NCBI Taxonomy" id="1316803"/>
    <lineage>
        <taxon>Bacteria</taxon>
        <taxon>Bacillati</taxon>
        <taxon>Actinomycetota</taxon>
        <taxon>Actinomycetes</taxon>
        <taxon>Micromonosporales</taxon>
        <taxon>Micromonosporaceae</taxon>
        <taxon>Micromonospora</taxon>
    </lineage>
</organism>
<comment type="caution">
    <text evidence="1">The sequence shown here is derived from an EMBL/GenBank/DDBJ whole genome shotgun (WGS) entry which is preliminary data.</text>
</comment>
<evidence type="ECO:0000313" key="1">
    <source>
        <dbReference type="EMBL" id="TWG19008.1"/>
    </source>
</evidence>
<keyword evidence="2" id="KW-1185">Reference proteome</keyword>
<evidence type="ECO:0000313" key="2">
    <source>
        <dbReference type="Proteomes" id="UP000317685"/>
    </source>
</evidence>
<dbReference type="Proteomes" id="UP000317685">
    <property type="component" value="Unassembled WGS sequence"/>
</dbReference>
<name>A0A561W579_9ACTN</name>
<reference evidence="1 2" key="1">
    <citation type="submission" date="2019-06" db="EMBL/GenBank/DDBJ databases">
        <title>Sequencing the genomes of 1000 actinobacteria strains.</title>
        <authorList>
            <person name="Klenk H.-P."/>
        </authorList>
    </citation>
    <scope>NUCLEOTIDE SEQUENCE [LARGE SCALE GENOMIC DNA]</scope>
    <source>
        <strain evidence="1 2">DSM 45885</strain>
    </source>
</reference>
<sequence length="148" mass="16619">MRVELRVFPVDGRQVIDVATQIVESHRGQGRQALSIVVTYDRREVVPSYAVFEWAPEGRWTDAANGDAASWQGYRLHQVVVRDKLSQPDECQVPSEQAYVLNAEFNQATEDNVDVSQEAVLADIAEQQSISVARAEELVLAVEDWTMC</sequence>
<dbReference type="GeneID" id="300129870"/>
<protein>
    <submittedName>
        <fullName evidence="1">Uncharacterized protein</fullName>
    </submittedName>
</protein>
<proteinExistence type="predicted"/>
<dbReference type="AlphaFoldDB" id="A0A561W579"/>
<gene>
    <name evidence="1" type="ORF">FHU34_114383</name>
</gene>
<accession>A0A561W579</accession>
<dbReference type="RefSeq" id="WP_167524873.1">
    <property type="nucleotide sequence ID" value="NZ_VIWZ01000001.1"/>
</dbReference>
<dbReference type="EMBL" id="VIWZ01000001">
    <property type="protein sequence ID" value="TWG19008.1"/>
    <property type="molecule type" value="Genomic_DNA"/>
</dbReference>